<dbReference type="EMBL" id="LAZL01000032">
    <property type="protein sequence ID" value="KMT64065.1"/>
    <property type="molecule type" value="Genomic_DNA"/>
</dbReference>
<dbReference type="AlphaFoldDB" id="A0A0J8GMP5"/>
<organism evidence="2 3">
    <name type="scientific">Catenovulum maritimum</name>
    <dbReference type="NCBI Taxonomy" id="1513271"/>
    <lineage>
        <taxon>Bacteria</taxon>
        <taxon>Pseudomonadati</taxon>
        <taxon>Pseudomonadota</taxon>
        <taxon>Gammaproteobacteria</taxon>
        <taxon>Alteromonadales</taxon>
        <taxon>Alteromonadaceae</taxon>
        <taxon>Catenovulum</taxon>
    </lineage>
</organism>
<feature type="transmembrane region" description="Helical" evidence="1">
    <location>
        <begin position="104"/>
        <end position="122"/>
    </location>
</feature>
<keyword evidence="1" id="KW-0812">Transmembrane</keyword>
<feature type="transmembrane region" description="Helical" evidence="1">
    <location>
        <begin position="37"/>
        <end position="56"/>
    </location>
</feature>
<keyword evidence="1" id="KW-0472">Membrane</keyword>
<comment type="caution">
    <text evidence="2">The sequence shown here is derived from an EMBL/GenBank/DDBJ whole genome shotgun (WGS) entry which is preliminary data.</text>
</comment>
<protein>
    <submittedName>
        <fullName evidence="2">Uncharacterized protein</fullName>
    </submittedName>
</protein>
<evidence type="ECO:0000256" key="1">
    <source>
        <dbReference type="SAM" id="Phobius"/>
    </source>
</evidence>
<feature type="transmembrane region" description="Helical" evidence="1">
    <location>
        <begin position="62"/>
        <end position="83"/>
    </location>
</feature>
<gene>
    <name evidence="2" type="ORF">XM47_16265</name>
</gene>
<sequence length="124" mass="13936">MFLLLAFGTVMLGFGCYMCAQPIRFSNGIIWFGERKWFHLFEIVSRFILGVFFILFSDKTAYPLFVNSLGGLLCFVSLFLVAIGSNRHKRFALLVAKIGKNFRYFGLIAISCGAIIVSLGLMSK</sequence>
<accession>A0A0J8GMP5</accession>
<name>A0A0J8GMP5_9ALTE</name>
<evidence type="ECO:0000313" key="3">
    <source>
        <dbReference type="Proteomes" id="UP000037600"/>
    </source>
</evidence>
<dbReference type="OrthoDB" id="6267084at2"/>
<feature type="transmembrane region" description="Helical" evidence="1">
    <location>
        <begin position="6"/>
        <end position="25"/>
    </location>
</feature>
<keyword evidence="3" id="KW-1185">Reference proteome</keyword>
<dbReference type="RefSeq" id="WP_048694903.1">
    <property type="nucleotide sequence ID" value="NZ_KQ130504.1"/>
</dbReference>
<keyword evidence="1" id="KW-1133">Transmembrane helix</keyword>
<reference evidence="2 3" key="1">
    <citation type="submission" date="2015-04" db="EMBL/GenBank/DDBJ databases">
        <title>Draft Genome Sequence of the Novel Agar-Digesting Marine Bacterium Q1.</title>
        <authorList>
            <person name="Li Y."/>
            <person name="Li D."/>
            <person name="Chen G."/>
            <person name="Du Z."/>
        </authorList>
    </citation>
    <scope>NUCLEOTIDE SEQUENCE [LARGE SCALE GENOMIC DNA]</scope>
    <source>
        <strain evidence="2 3">Q1</strain>
    </source>
</reference>
<evidence type="ECO:0000313" key="2">
    <source>
        <dbReference type="EMBL" id="KMT64065.1"/>
    </source>
</evidence>
<proteinExistence type="predicted"/>
<dbReference type="Proteomes" id="UP000037600">
    <property type="component" value="Unassembled WGS sequence"/>
</dbReference>